<evidence type="ECO:0000313" key="3">
    <source>
        <dbReference type="Proteomes" id="UP000013085"/>
    </source>
</evidence>
<dbReference type="Pfam" id="PF13358">
    <property type="entry name" value="DDE_3"/>
    <property type="match status" value="1"/>
</dbReference>
<dbReference type="AlphaFoldDB" id="A0A0E2HDD2"/>
<organism evidence="2 3">
    <name type="scientific">[Clostridium] clostridioforme 90A8</name>
    <dbReference type="NCBI Taxonomy" id="999408"/>
    <lineage>
        <taxon>Bacteria</taxon>
        <taxon>Bacillati</taxon>
        <taxon>Bacillota</taxon>
        <taxon>Clostridia</taxon>
        <taxon>Lachnospirales</taxon>
        <taxon>Lachnospiraceae</taxon>
        <taxon>Enterocloster</taxon>
    </lineage>
</organism>
<accession>A0A0E2HDD2</accession>
<dbReference type="InterPro" id="IPR047655">
    <property type="entry name" value="Transpos_IS630-like"/>
</dbReference>
<sequence length="205" mass="23883">MEDVLDVYQRPYDPLCPVVCIDETSKQLIKETRIPCGPGQPEKVDSVYIRNGVADVFMISEPLAGRRETVVTKSRTALDFAEILRYTSDILYPRTEKIILVTDNLNTHSAASLYKAFEPEEARRLAERFEWHYTPKHGSWLDMAEIEIGIMSRQALWKPLPDMESFQKQVRDWTVRRNAEHTKIKWQFKAKDARIKLAKLYPDIV</sequence>
<dbReference type="Proteomes" id="UP000013085">
    <property type="component" value="Unassembled WGS sequence"/>
</dbReference>
<gene>
    <name evidence="2" type="ORF">HMPREF1090_01771</name>
</gene>
<evidence type="ECO:0000259" key="1">
    <source>
        <dbReference type="Pfam" id="PF13358"/>
    </source>
</evidence>
<dbReference type="NCBIfam" id="NF033545">
    <property type="entry name" value="transpos_IS630"/>
    <property type="match status" value="1"/>
</dbReference>
<dbReference type="PATRIC" id="fig|999408.3.peg.1908"/>
<protein>
    <recommendedName>
        <fullName evidence="1">Tc1-like transposase DDE domain-containing protein</fullName>
    </recommendedName>
</protein>
<comment type="caution">
    <text evidence="2">The sequence shown here is derived from an EMBL/GenBank/DDBJ whole genome shotgun (WGS) entry which is preliminary data.</text>
</comment>
<proteinExistence type="predicted"/>
<dbReference type="HOGENOM" id="CLU_041125_1_0_9"/>
<dbReference type="InterPro" id="IPR038717">
    <property type="entry name" value="Tc1-like_DDE_dom"/>
</dbReference>
<evidence type="ECO:0000313" key="2">
    <source>
        <dbReference type="EMBL" id="ENZ17471.1"/>
    </source>
</evidence>
<reference evidence="2 3" key="1">
    <citation type="submission" date="2013-01" db="EMBL/GenBank/DDBJ databases">
        <title>The Genome Sequence of Clostridium clostridioforme 90A8.</title>
        <authorList>
            <consortium name="The Broad Institute Genome Sequencing Platform"/>
            <person name="Earl A."/>
            <person name="Ward D."/>
            <person name="Feldgarden M."/>
            <person name="Gevers D."/>
            <person name="Courvalin P."/>
            <person name="Lambert T."/>
            <person name="Walker B."/>
            <person name="Young S.K."/>
            <person name="Zeng Q."/>
            <person name="Gargeya S."/>
            <person name="Fitzgerald M."/>
            <person name="Haas B."/>
            <person name="Abouelleil A."/>
            <person name="Alvarado L."/>
            <person name="Arachchi H.M."/>
            <person name="Berlin A.M."/>
            <person name="Chapman S.B."/>
            <person name="Dewar J."/>
            <person name="Goldberg J."/>
            <person name="Griggs A."/>
            <person name="Gujja S."/>
            <person name="Hansen M."/>
            <person name="Howarth C."/>
            <person name="Imamovic A."/>
            <person name="Larimer J."/>
            <person name="McCowan C."/>
            <person name="Murphy C."/>
            <person name="Neiman D."/>
            <person name="Pearson M."/>
            <person name="Priest M."/>
            <person name="Roberts A."/>
            <person name="Saif S."/>
            <person name="Shea T."/>
            <person name="Sisk P."/>
            <person name="Sykes S."/>
            <person name="Wortman J."/>
            <person name="Nusbaum C."/>
            <person name="Birren B."/>
        </authorList>
    </citation>
    <scope>NUCLEOTIDE SEQUENCE [LARGE SCALE GENOMIC DNA]</scope>
    <source>
        <strain evidence="2 3">90A8</strain>
    </source>
</reference>
<feature type="domain" description="Tc1-like transposase DDE" evidence="1">
    <location>
        <begin position="17"/>
        <end position="163"/>
    </location>
</feature>
<name>A0A0E2HDD2_9FIRM</name>
<dbReference type="EMBL" id="AGYR01000014">
    <property type="protein sequence ID" value="ENZ17471.1"/>
    <property type="molecule type" value="Genomic_DNA"/>
</dbReference>